<accession>A0AAN8Y022</accession>
<organism evidence="1 2">
    <name type="scientific">Solanum bulbocastanum</name>
    <name type="common">Wild potato</name>
    <dbReference type="NCBI Taxonomy" id="147425"/>
    <lineage>
        <taxon>Eukaryota</taxon>
        <taxon>Viridiplantae</taxon>
        <taxon>Streptophyta</taxon>
        <taxon>Embryophyta</taxon>
        <taxon>Tracheophyta</taxon>
        <taxon>Spermatophyta</taxon>
        <taxon>Magnoliopsida</taxon>
        <taxon>eudicotyledons</taxon>
        <taxon>Gunneridae</taxon>
        <taxon>Pentapetalae</taxon>
        <taxon>asterids</taxon>
        <taxon>lamiids</taxon>
        <taxon>Solanales</taxon>
        <taxon>Solanaceae</taxon>
        <taxon>Solanoideae</taxon>
        <taxon>Solaneae</taxon>
        <taxon>Solanum</taxon>
    </lineage>
</organism>
<protein>
    <submittedName>
        <fullName evidence="1">Uncharacterized protein</fullName>
    </submittedName>
</protein>
<dbReference type="Proteomes" id="UP001371456">
    <property type="component" value="Unassembled WGS sequence"/>
</dbReference>
<proteinExistence type="predicted"/>
<sequence>MLRGTRRFHEQDIDVKNRIIVEMLRGRLCTIVILSCLVRNLLQQIGETQFTLSWLLTLLSLRNCLRHAGKL</sequence>
<keyword evidence="2" id="KW-1185">Reference proteome</keyword>
<evidence type="ECO:0000313" key="1">
    <source>
        <dbReference type="EMBL" id="KAK6774341.1"/>
    </source>
</evidence>
<comment type="caution">
    <text evidence="1">The sequence shown here is derived from an EMBL/GenBank/DDBJ whole genome shotgun (WGS) entry which is preliminary data.</text>
</comment>
<dbReference type="AlphaFoldDB" id="A0AAN8Y022"/>
<name>A0AAN8Y022_SOLBU</name>
<reference evidence="1 2" key="1">
    <citation type="submission" date="2024-02" db="EMBL/GenBank/DDBJ databases">
        <title>de novo genome assembly of Solanum bulbocastanum strain 11H21.</title>
        <authorList>
            <person name="Hosaka A.J."/>
        </authorList>
    </citation>
    <scope>NUCLEOTIDE SEQUENCE [LARGE SCALE GENOMIC DNA]</scope>
    <source>
        <tissue evidence="1">Young leaves</tissue>
    </source>
</reference>
<gene>
    <name evidence="1" type="ORF">RDI58_029580</name>
</gene>
<evidence type="ECO:0000313" key="2">
    <source>
        <dbReference type="Proteomes" id="UP001371456"/>
    </source>
</evidence>
<dbReference type="EMBL" id="JBANQN010000012">
    <property type="protein sequence ID" value="KAK6774341.1"/>
    <property type="molecule type" value="Genomic_DNA"/>
</dbReference>